<dbReference type="STRING" id="1727163.AO498_10375"/>
<dbReference type="Proteomes" id="UP000073816">
    <property type="component" value="Chromosome"/>
</dbReference>
<dbReference type="InterPro" id="IPR029044">
    <property type="entry name" value="Nucleotide-diphossugar_trans"/>
</dbReference>
<dbReference type="Gene3D" id="3.90.550.10">
    <property type="entry name" value="Spore Coat Polysaccharide Biosynthesis Protein SpsA, Chain A"/>
    <property type="match status" value="1"/>
</dbReference>
<name>A0A142ENY0_9BACT</name>
<dbReference type="InterPro" id="IPR018641">
    <property type="entry name" value="Trfase_1_rSAM/seldom-assoc"/>
</dbReference>
<dbReference type="PANTHER" id="PTHR36529">
    <property type="entry name" value="SLL1095 PROTEIN"/>
    <property type="match status" value="1"/>
</dbReference>
<dbReference type="KEGG" id="alm:AO498_10375"/>
<evidence type="ECO:0000313" key="1">
    <source>
        <dbReference type="EMBL" id="AMQ56835.1"/>
    </source>
</evidence>
<dbReference type="PANTHER" id="PTHR36529:SF1">
    <property type="entry name" value="GLYCOSYLTRANSFERASE"/>
    <property type="match status" value="1"/>
</dbReference>
<organism evidence="1 2">
    <name type="scientific">Algoriphagus sanaruensis</name>
    <dbReference type="NCBI Taxonomy" id="1727163"/>
    <lineage>
        <taxon>Bacteria</taxon>
        <taxon>Pseudomonadati</taxon>
        <taxon>Bacteroidota</taxon>
        <taxon>Cytophagia</taxon>
        <taxon>Cytophagales</taxon>
        <taxon>Cyclobacteriaceae</taxon>
        <taxon>Algoriphagus</taxon>
    </lineage>
</organism>
<dbReference type="SUPFAM" id="SSF53448">
    <property type="entry name" value="Nucleotide-diphospho-sugar transferases"/>
    <property type="match status" value="1"/>
</dbReference>
<reference evidence="1 2" key="2">
    <citation type="journal article" date="2016" name="Genome Announc.">
        <title>Complete Genome Sequence of Algoriphagus sp. Strain M8-2, Isolated from a Brackish Lake.</title>
        <authorList>
            <person name="Muraguchi Y."/>
            <person name="Kushimoto K."/>
            <person name="Ohtsubo Y."/>
            <person name="Suzuki T."/>
            <person name="Dohra H."/>
            <person name="Kimbara K."/>
            <person name="Shintani M."/>
        </authorList>
    </citation>
    <scope>NUCLEOTIDE SEQUENCE [LARGE SCALE GENOMIC DNA]</scope>
    <source>
        <strain evidence="1 2">M8-2</strain>
    </source>
</reference>
<sequence>MKSALIVFQKNPVLRKVKTRLANKIGDEAALKVYEALVEITNQSVKNCRADSFIFFSDFIPNLPPNTSNQFRIQSGADLGERMRNAFQEVFEMGYDSICIIGSDCPLISGEVLDLAFNQLHSNDVILGPAKDGGYYLLGMKRLVPELFEGINWSTDGVQAETLEKAQNLSLSVSKLPEFYDIDTVEDLSLFISQFPEYAYLSPSDGPTL</sequence>
<dbReference type="PATRIC" id="fig|1727163.4.peg.2168"/>
<evidence type="ECO:0000313" key="2">
    <source>
        <dbReference type="Proteomes" id="UP000073816"/>
    </source>
</evidence>
<dbReference type="EMBL" id="CP012836">
    <property type="protein sequence ID" value="AMQ56835.1"/>
    <property type="molecule type" value="Genomic_DNA"/>
</dbReference>
<accession>A0A142ENY0</accession>
<dbReference type="OrthoDB" id="9798250at2"/>
<dbReference type="RefSeq" id="WP_067547022.1">
    <property type="nucleotide sequence ID" value="NZ_CP012836.1"/>
</dbReference>
<evidence type="ECO:0008006" key="3">
    <source>
        <dbReference type="Google" id="ProtNLM"/>
    </source>
</evidence>
<dbReference type="Pfam" id="PF09837">
    <property type="entry name" value="DUF2064"/>
    <property type="match status" value="1"/>
</dbReference>
<dbReference type="NCBIfam" id="TIGR04282">
    <property type="entry name" value="glyco_like_cofC"/>
    <property type="match status" value="1"/>
</dbReference>
<dbReference type="AlphaFoldDB" id="A0A142ENY0"/>
<gene>
    <name evidence="1" type="ORF">AO498_10375</name>
</gene>
<proteinExistence type="predicted"/>
<keyword evidence="2" id="KW-1185">Reference proteome</keyword>
<protein>
    <recommendedName>
        <fullName evidence="3">Glycosyltransferase</fullName>
    </recommendedName>
</protein>
<reference evidence="2" key="1">
    <citation type="submission" date="2015-09" db="EMBL/GenBank/DDBJ databases">
        <title>Complete sequence of Algoriphagus sp. M8-2.</title>
        <authorList>
            <person name="Shintani M."/>
        </authorList>
    </citation>
    <scope>NUCLEOTIDE SEQUENCE [LARGE SCALE GENOMIC DNA]</scope>
    <source>
        <strain evidence="2">M8-2</strain>
    </source>
</reference>